<evidence type="ECO:0000256" key="3">
    <source>
        <dbReference type="ARBA" id="ARBA00022837"/>
    </source>
</evidence>
<dbReference type="InterPro" id="IPR008183">
    <property type="entry name" value="Aldose_1/G6P_1-epimerase"/>
</dbReference>
<evidence type="ECO:0000313" key="5">
    <source>
        <dbReference type="Proteomes" id="UP000223913"/>
    </source>
</evidence>
<reference evidence="4 5" key="1">
    <citation type="submission" date="2017-10" db="EMBL/GenBank/DDBJ databases">
        <title>The draft genome sequence of Lewinella nigricans NBRC 102662.</title>
        <authorList>
            <person name="Wang K."/>
        </authorList>
    </citation>
    <scope>NUCLEOTIDE SEQUENCE [LARGE SCALE GENOMIC DNA]</scope>
    <source>
        <strain evidence="4 5">NBRC 102662</strain>
    </source>
</reference>
<proteinExistence type="predicted"/>
<evidence type="ECO:0000256" key="2">
    <source>
        <dbReference type="ARBA" id="ARBA00011245"/>
    </source>
</evidence>
<dbReference type="Gene3D" id="2.70.98.10">
    <property type="match status" value="1"/>
</dbReference>
<dbReference type="InterPro" id="IPR014718">
    <property type="entry name" value="GH-type_carb-bd"/>
</dbReference>
<dbReference type="PANTHER" id="PTHR11122">
    <property type="entry name" value="APOSPORY-ASSOCIATED PROTEIN C-RELATED"/>
    <property type="match status" value="1"/>
</dbReference>
<sequence>MQPIQIENQQFTATIDLHGAQLASLLRKESSEEFIWQRDPAYWAESAPICFPIVGDLKDGTYHYEGKTYRMKKHGVVRYADFSLKDRQTDACTLSVKADADTLASYPFQFALEINFRLTDEGIVVAYTIRNEGNKDMPTGLGYHPAFNIDIENFEHSDYEIKFSEKETLDLYWLQQGVLELKTEKYLQNEDSITLTPHIFNDDALIFKDIKSQKISLNRKGTDWQLDMYTGGAPHLGIWAKPAAPYVCIEPWYTYQDSADVSGDLFEKPGMFVLKPGETFESHYELRV</sequence>
<comment type="subunit">
    <text evidence="2">Monomer.</text>
</comment>
<dbReference type="EMBL" id="PDUD01000032">
    <property type="protein sequence ID" value="PHN03392.1"/>
    <property type="molecule type" value="Genomic_DNA"/>
</dbReference>
<dbReference type="PANTHER" id="PTHR11122:SF13">
    <property type="entry name" value="GLUCOSE-6-PHOSPHATE 1-EPIMERASE"/>
    <property type="match status" value="1"/>
</dbReference>
<dbReference type="OrthoDB" id="9795355at2"/>
<keyword evidence="5" id="KW-1185">Reference proteome</keyword>
<evidence type="ECO:0000313" key="4">
    <source>
        <dbReference type="EMBL" id="PHN03392.1"/>
    </source>
</evidence>
<evidence type="ECO:0000256" key="1">
    <source>
        <dbReference type="ARBA" id="ARBA00001913"/>
    </source>
</evidence>
<dbReference type="GO" id="GO:0016853">
    <property type="term" value="F:isomerase activity"/>
    <property type="evidence" value="ECO:0007669"/>
    <property type="project" value="InterPro"/>
</dbReference>
<protein>
    <submittedName>
        <fullName evidence="4">Aldose epimerase</fullName>
    </submittedName>
</protein>
<comment type="caution">
    <text evidence="4">The sequence shown here is derived from an EMBL/GenBank/DDBJ whole genome shotgun (WGS) entry which is preliminary data.</text>
</comment>
<dbReference type="GO" id="GO:0005975">
    <property type="term" value="P:carbohydrate metabolic process"/>
    <property type="evidence" value="ECO:0007669"/>
    <property type="project" value="InterPro"/>
</dbReference>
<keyword evidence="3" id="KW-0106">Calcium</keyword>
<dbReference type="InterPro" id="IPR011013">
    <property type="entry name" value="Gal_mutarotase_sf_dom"/>
</dbReference>
<comment type="cofactor">
    <cofactor evidence="1">
        <name>Ca(2+)</name>
        <dbReference type="ChEBI" id="CHEBI:29108"/>
    </cofactor>
</comment>
<dbReference type="InterPro" id="IPR037481">
    <property type="entry name" value="LacX"/>
</dbReference>
<dbReference type="Proteomes" id="UP000223913">
    <property type="component" value="Unassembled WGS sequence"/>
</dbReference>
<name>A0A2D0N4B3_FLAN2</name>
<gene>
    <name evidence="4" type="ORF">CRP01_27295</name>
</gene>
<dbReference type="AlphaFoldDB" id="A0A2D0N4B3"/>
<dbReference type="Pfam" id="PF01263">
    <property type="entry name" value="Aldose_epim"/>
    <property type="match status" value="1"/>
</dbReference>
<dbReference type="GO" id="GO:0030246">
    <property type="term" value="F:carbohydrate binding"/>
    <property type="evidence" value="ECO:0007669"/>
    <property type="project" value="InterPro"/>
</dbReference>
<dbReference type="CDD" id="cd09024">
    <property type="entry name" value="Aldose_epim_lacX"/>
    <property type="match status" value="1"/>
</dbReference>
<dbReference type="SUPFAM" id="SSF74650">
    <property type="entry name" value="Galactose mutarotase-like"/>
    <property type="match status" value="1"/>
</dbReference>
<dbReference type="RefSeq" id="WP_099153229.1">
    <property type="nucleotide sequence ID" value="NZ_PDUD01000032.1"/>
</dbReference>
<accession>A0A2D0N4B3</accession>
<organism evidence="4 5">
    <name type="scientific">Flavilitoribacter nigricans (strain ATCC 23147 / DSM 23189 / NBRC 102662 / NCIMB 1420 / SS-2)</name>
    <name type="common">Lewinella nigricans</name>
    <dbReference type="NCBI Taxonomy" id="1122177"/>
    <lineage>
        <taxon>Bacteria</taxon>
        <taxon>Pseudomonadati</taxon>
        <taxon>Bacteroidota</taxon>
        <taxon>Saprospiria</taxon>
        <taxon>Saprospirales</taxon>
        <taxon>Lewinellaceae</taxon>
        <taxon>Flavilitoribacter</taxon>
    </lineage>
</organism>